<reference evidence="14" key="7">
    <citation type="submission" date="2025-04" db="UniProtKB">
        <authorList>
            <consortium name="RefSeq"/>
        </authorList>
    </citation>
    <scope>IDENTIFICATION</scope>
</reference>
<evidence type="ECO:0000256" key="2">
    <source>
        <dbReference type="ARBA" id="ARBA00022692"/>
    </source>
</evidence>
<evidence type="ECO:0000313" key="10">
    <source>
        <dbReference type="EMBL" id="AAI14226.1"/>
    </source>
</evidence>
<keyword evidence="2 7" id="KW-0812">Transmembrane</keyword>
<dbReference type="HOGENOM" id="CLU_108546_4_1_1"/>
<evidence type="ECO:0000313" key="15">
    <source>
        <dbReference type="ZFIN" id="ZDB-GENE-060312-11"/>
    </source>
</evidence>
<protein>
    <recommendedName>
        <fullName evidence="6">Proteolipid protein 2</fullName>
    </recommendedName>
</protein>
<dbReference type="Ensembl" id="ENSDART00000099911.5">
    <property type="protein sequence ID" value="ENSDARP00000090684.4"/>
    <property type="gene ID" value="ENSDARG00000042972.7"/>
</dbReference>
<dbReference type="InterPro" id="IPR008253">
    <property type="entry name" value="Marvel"/>
</dbReference>
<dbReference type="Proteomes" id="UP000000437">
    <property type="component" value="Chromosome 8"/>
</dbReference>
<proteinExistence type="evidence at transcript level"/>
<reference evidence="14" key="1">
    <citation type="journal article" date="2003" name="Genome Res.">
        <title>15000 unique zebrafish EST clusters and their future use in microarray for profiling gene expression patterns during embryogenesis.</title>
        <authorList>
            <person name="Lo J."/>
            <person name="Lee S."/>
            <person name="Xu M."/>
            <person name="Liu F."/>
            <person name="Ruan H."/>
            <person name="Eun A."/>
            <person name="He Y."/>
            <person name="Ma W."/>
            <person name="Wang W."/>
            <person name="Wen Z."/>
            <person name="Peng J."/>
        </authorList>
    </citation>
    <scope>NUCLEOTIDE SEQUENCE</scope>
</reference>
<dbReference type="PaxDb" id="7955-ENSDARP00000090684"/>
<reference evidence="12" key="6">
    <citation type="submission" date="2018-04" db="UniProtKB">
        <authorList>
            <consortium name="Ensembl"/>
        </authorList>
    </citation>
    <scope>IDENTIFICATION</scope>
    <source>
        <strain evidence="12">Tuebingen</strain>
    </source>
</reference>
<dbReference type="eggNOG" id="KOG4788">
    <property type="taxonomic scope" value="Eukaryota"/>
</dbReference>
<evidence type="ECO:0000256" key="4">
    <source>
        <dbReference type="ARBA" id="ARBA00023136"/>
    </source>
</evidence>
<reference evidence="14" key="3">
    <citation type="journal article" date="2011" name="Brief. Bioinform.">
        <title>Phylogenetic-based propagation of functional annotations within the Gene Ontology consortium.</title>
        <authorList>
            <person name="Gaudet P."/>
            <person name="Livstone M.S."/>
            <person name="Lewis S.E."/>
            <person name="Thomas P.D."/>
        </authorList>
    </citation>
    <scope>NUCLEOTIDE SEQUENCE</scope>
</reference>
<evidence type="ECO:0000259" key="9">
    <source>
        <dbReference type="PROSITE" id="PS51225"/>
    </source>
</evidence>
<dbReference type="PANTHER" id="PTHR22776:SF4">
    <property type="entry name" value="PROTEOLIPID PROTEIN 2"/>
    <property type="match status" value="1"/>
</dbReference>
<organism evidence="10">
    <name type="scientific">Danio rerio</name>
    <name type="common">Zebrafish</name>
    <name type="synonym">Brachydanio rerio</name>
    <dbReference type="NCBI Taxonomy" id="7955"/>
    <lineage>
        <taxon>Eukaryota</taxon>
        <taxon>Metazoa</taxon>
        <taxon>Chordata</taxon>
        <taxon>Craniata</taxon>
        <taxon>Vertebrata</taxon>
        <taxon>Euteleostomi</taxon>
        <taxon>Actinopterygii</taxon>
        <taxon>Neopterygii</taxon>
        <taxon>Teleostei</taxon>
        <taxon>Ostariophysi</taxon>
        <taxon>Cypriniformes</taxon>
        <taxon>Danionidae</taxon>
        <taxon>Danioninae</taxon>
        <taxon>Danio</taxon>
    </lineage>
</organism>
<evidence type="ECO:0000313" key="12">
    <source>
        <dbReference type="Ensembl" id="ENSDARP00000154494"/>
    </source>
</evidence>
<dbReference type="PANTHER" id="PTHR22776">
    <property type="entry name" value="MARVEL-CONTAINING POTENTIAL LIPID RAFT-ASSOCIATED PROTEIN"/>
    <property type="match status" value="1"/>
</dbReference>
<feature type="transmembrane region" description="Helical" evidence="8">
    <location>
        <begin position="12"/>
        <end position="32"/>
    </location>
</feature>
<dbReference type="EMBL" id="BC114225">
    <property type="protein sequence ID" value="AAI14226.1"/>
    <property type="molecule type" value="mRNA"/>
</dbReference>
<dbReference type="Ensembl" id="ENSDART00000193806.1">
    <property type="protein sequence ID" value="ENSDARP00000154494.1"/>
    <property type="gene ID" value="ENSDARG00000042972.7"/>
</dbReference>
<feature type="transmembrane region" description="Helical" evidence="8">
    <location>
        <begin position="108"/>
        <end position="128"/>
    </location>
</feature>
<dbReference type="Bgee" id="ENSDARG00000042972">
    <property type="expression patterns" value="Expressed in pharyngeal gill and 8 other cell types or tissues"/>
</dbReference>
<dbReference type="STRING" id="7955.ENSDARP00000090684"/>
<evidence type="ECO:0000313" key="11">
    <source>
        <dbReference type="Ensembl" id="ENSDARP00000090684"/>
    </source>
</evidence>
<evidence type="ECO:0000256" key="1">
    <source>
        <dbReference type="ARBA" id="ARBA00004141"/>
    </source>
</evidence>
<feature type="transmembrane region" description="Helical" evidence="8">
    <location>
        <begin position="39"/>
        <end position="59"/>
    </location>
</feature>
<dbReference type="OrthoDB" id="9898022at2759"/>
<feature type="domain" description="MARVEL" evidence="9">
    <location>
        <begin position="10"/>
        <end position="129"/>
    </location>
</feature>
<dbReference type="RefSeq" id="NP_001034924.1">
    <property type="nucleotide sequence ID" value="NM_001039835.1"/>
</dbReference>
<dbReference type="PROSITE" id="PS51225">
    <property type="entry name" value="MARVEL"/>
    <property type="match status" value="1"/>
</dbReference>
<dbReference type="OMA" id="ICLSWGW"/>
<evidence type="ECO:0000313" key="14">
    <source>
        <dbReference type="RefSeq" id="NP_001034924.1"/>
    </source>
</evidence>
<dbReference type="GeneTree" id="ENSGT00940000158528"/>
<keyword evidence="4 7" id="KW-0472">Membrane</keyword>
<name>Q29RF3_DANRE</name>
<dbReference type="ZFIN" id="ZDB-GENE-060312-11">
    <property type="gene designation" value="plp2a"/>
</dbReference>
<comment type="subcellular location">
    <subcellularLocation>
        <location evidence="1">Membrane</location>
        <topology evidence="1">Multi-pass membrane protein</topology>
    </subcellularLocation>
</comment>
<dbReference type="AGR" id="ZFIN:ZDB-GENE-060312-11"/>
<feature type="transmembrane region" description="Helical" evidence="8">
    <location>
        <begin position="74"/>
        <end position="96"/>
    </location>
</feature>
<gene>
    <name evidence="14 15" type="primary">plp2a</name>
    <name evidence="14" type="synonym">si:dkey-70p6.4</name>
    <name evidence="14" type="synonym">zK70P6.4</name>
    <name evidence="10 14" type="ORF">zgc:136605</name>
</gene>
<evidence type="ECO:0000256" key="8">
    <source>
        <dbReference type="SAM" id="Phobius"/>
    </source>
</evidence>
<dbReference type="GO" id="GO:0016020">
    <property type="term" value="C:membrane"/>
    <property type="evidence" value="ECO:0000318"/>
    <property type="project" value="GO_Central"/>
</dbReference>
<accession>A0A8M1N8C4</accession>
<evidence type="ECO:0000313" key="13">
    <source>
        <dbReference type="Proteomes" id="UP000000437"/>
    </source>
</evidence>
<dbReference type="CTD" id="664695"/>
<reference evidence="10" key="2">
    <citation type="submission" date="2006-03" db="EMBL/GenBank/DDBJ databases">
        <authorList>
            <consortium name="NIH - Zebrafish Gene Collection (ZGC) project"/>
        </authorList>
    </citation>
    <scope>NUCLEOTIDE SEQUENCE [LARGE SCALE MRNA]</scope>
    <source>
        <tissue evidence="10">Whole</tissue>
    </source>
</reference>
<accession>Q29RF3</accession>
<dbReference type="AlphaFoldDB" id="Q29RF3"/>
<keyword evidence="13" id="KW-1185">Reference proteome</keyword>
<evidence type="ECO:0000256" key="6">
    <source>
        <dbReference type="ARBA" id="ARBA00039459"/>
    </source>
</evidence>
<sequence>MADTTEDSNFIFSRKAIVLTLEIALCLIATICKAMSFGCYLWGSIVELVWAIIIFIVYAMKLDVLLRFLPWTDFFRAITGTLLLFICSLVCLKFAVTNEFSMEIAGSVFGLLAATVFGFDTLCIIKQIKELNEESNIILI</sequence>
<dbReference type="GeneID" id="664695"/>
<evidence type="ECO:0000256" key="7">
    <source>
        <dbReference type="PROSITE-ProRule" id="PRU00581"/>
    </source>
</evidence>
<reference evidence="11 13" key="5">
    <citation type="journal article" date="2013" name="Nature">
        <title>The zebrafish reference genome sequence and its relationship to the human genome.</title>
        <authorList>
            <consortium name="Genome Reference Consortium Zebrafish"/>
            <person name="Howe K."/>
            <person name="Clark M.D."/>
            <person name="Torroja C.F."/>
            <person name="Torrance J."/>
            <person name="Berthelot C."/>
            <person name="Muffato M."/>
            <person name="Collins J.E."/>
            <person name="Humphray S."/>
            <person name="McLaren K."/>
            <person name="Matthews L."/>
            <person name="McLaren S."/>
            <person name="Sealy I."/>
            <person name="Caccamo M."/>
            <person name="Churcher C."/>
            <person name="Scott C."/>
            <person name="Barrett J.C."/>
            <person name="Koch R."/>
            <person name="Rauch G.J."/>
            <person name="White S."/>
            <person name="Chow W."/>
            <person name="Kilian B."/>
            <person name="Quintais L.T."/>
            <person name="Guerra-Assuncao J.A."/>
            <person name="Zhou Y."/>
            <person name="Gu Y."/>
            <person name="Yen J."/>
            <person name="Vogel J.H."/>
            <person name="Eyre T."/>
            <person name="Redmond S."/>
            <person name="Banerjee R."/>
            <person name="Chi J."/>
            <person name="Fu B."/>
            <person name="Langley E."/>
            <person name="Maguire S.F."/>
            <person name="Laird G.K."/>
            <person name="Lloyd D."/>
            <person name="Kenyon E."/>
            <person name="Donaldson S."/>
            <person name="Sehra H."/>
            <person name="Almeida-King J."/>
            <person name="Loveland J."/>
            <person name="Trevanion S."/>
            <person name="Jones M."/>
            <person name="Quail M."/>
            <person name="Willey D."/>
            <person name="Hunt A."/>
            <person name="Burton J."/>
            <person name="Sims S."/>
            <person name="McLay K."/>
            <person name="Plumb B."/>
            <person name="Davis J."/>
            <person name="Clee C."/>
            <person name="Oliver K."/>
            <person name="Clark R."/>
            <person name="Riddle C."/>
            <person name="Elliot D."/>
            <person name="Eliott D."/>
            <person name="Threadgold G."/>
            <person name="Harden G."/>
            <person name="Ware D."/>
            <person name="Begum S."/>
            <person name="Mortimore B."/>
            <person name="Mortimer B."/>
            <person name="Kerry G."/>
            <person name="Heath P."/>
            <person name="Phillimore B."/>
            <person name="Tracey A."/>
            <person name="Corby N."/>
            <person name="Dunn M."/>
            <person name="Johnson C."/>
            <person name="Wood J."/>
            <person name="Clark S."/>
            <person name="Pelan S."/>
            <person name="Griffiths G."/>
            <person name="Smith M."/>
            <person name="Glithero R."/>
            <person name="Howden P."/>
            <person name="Barker N."/>
            <person name="Lloyd C."/>
            <person name="Stevens C."/>
            <person name="Harley J."/>
            <person name="Holt K."/>
            <person name="Panagiotidis G."/>
            <person name="Lovell J."/>
            <person name="Beasley H."/>
            <person name="Henderson C."/>
            <person name="Gordon D."/>
            <person name="Auger K."/>
            <person name="Wright D."/>
            <person name="Collins J."/>
            <person name="Raisen C."/>
            <person name="Dyer L."/>
            <person name="Leung K."/>
            <person name="Robertson L."/>
            <person name="Ambridge K."/>
            <person name="Leongamornlert D."/>
            <person name="McGuire S."/>
            <person name="Gilderthorp R."/>
            <person name="Griffiths C."/>
            <person name="Manthravadi D."/>
            <person name="Nichol S."/>
            <person name="Barker G."/>
            <person name="Whitehead S."/>
            <person name="Kay M."/>
            <person name="Brown J."/>
            <person name="Murnane C."/>
            <person name="Gray E."/>
            <person name="Humphries M."/>
            <person name="Sycamore N."/>
            <person name="Barker D."/>
            <person name="Saunders D."/>
            <person name="Wallis J."/>
            <person name="Babbage A."/>
            <person name="Hammond S."/>
            <person name="Mashreghi-Mohammadi M."/>
            <person name="Barr L."/>
            <person name="Martin S."/>
            <person name="Wray P."/>
            <person name="Ellington A."/>
            <person name="Matthews N."/>
            <person name="Ellwood M."/>
            <person name="Woodmansey R."/>
            <person name="Clark G."/>
            <person name="Cooper J."/>
            <person name="Cooper J."/>
            <person name="Tromans A."/>
            <person name="Grafham D."/>
            <person name="Skuce C."/>
            <person name="Pandian R."/>
            <person name="Andrews R."/>
            <person name="Harrison E."/>
            <person name="Kimberley A."/>
            <person name="Garnett J."/>
            <person name="Fosker N."/>
            <person name="Hall R."/>
            <person name="Garner P."/>
            <person name="Kelly D."/>
            <person name="Bird C."/>
            <person name="Palmer S."/>
            <person name="Gehring I."/>
            <person name="Berger A."/>
            <person name="Dooley C.M."/>
            <person name="Ersan-Urun Z."/>
            <person name="Eser C."/>
            <person name="Geiger H."/>
            <person name="Geisler M."/>
            <person name="Karotki L."/>
            <person name="Kirn A."/>
            <person name="Konantz J."/>
            <person name="Konantz M."/>
            <person name="Oberlander M."/>
            <person name="Rudolph-Geiger S."/>
            <person name="Teucke M."/>
            <person name="Lanz C."/>
            <person name="Raddatz G."/>
            <person name="Osoegawa K."/>
            <person name="Zhu B."/>
            <person name="Rapp A."/>
            <person name="Widaa S."/>
            <person name="Langford C."/>
            <person name="Yang F."/>
            <person name="Schuster S.C."/>
            <person name="Carter N.P."/>
            <person name="Harrow J."/>
            <person name="Ning Z."/>
            <person name="Herrero J."/>
            <person name="Searle S.M."/>
            <person name="Enright A."/>
            <person name="Geisler R."/>
            <person name="Plasterk R.H."/>
            <person name="Lee C."/>
            <person name="Westerfield M."/>
            <person name="de Jong P.J."/>
            <person name="Zon L.I."/>
            <person name="Postlethwait J.H."/>
            <person name="Nusslein-Volhard C."/>
            <person name="Hubbard T.J."/>
            <person name="Roest Crollius H."/>
            <person name="Rogers J."/>
            <person name="Stemple D.L."/>
        </authorList>
    </citation>
    <scope>NUCLEOTIDE SEQUENCE [LARGE SCALE GENOMIC DNA]</scope>
    <source>
        <strain evidence="11">Tuebingen</strain>
    </source>
</reference>
<dbReference type="KEGG" id="dre:664695"/>
<keyword evidence="3 8" id="KW-1133">Transmembrane helix</keyword>
<dbReference type="InterPro" id="IPR050578">
    <property type="entry name" value="MARVEL-CKLF_proteins"/>
</dbReference>
<evidence type="ECO:0000256" key="5">
    <source>
        <dbReference type="ARBA" id="ARBA00037152"/>
    </source>
</evidence>
<dbReference type="EMBL" id="BX649575">
    <property type="status" value="NOT_ANNOTATED_CDS"/>
    <property type="molecule type" value="Genomic_DNA"/>
</dbReference>
<evidence type="ECO:0000256" key="3">
    <source>
        <dbReference type="ARBA" id="ARBA00022989"/>
    </source>
</evidence>
<comment type="function">
    <text evidence="5">May play a role in cell differentiation in the intestinal epithelium.</text>
</comment>
<reference evidence="11" key="4">
    <citation type="submission" date="2012-02" db="UniProtKB">
        <authorList>
            <consortium name="Ensembl"/>
        </authorList>
    </citation>
    <scope>IDENTIFICATION</scope>
    <source>
        <strain evidence="11">Tuebingen</strain>
    </source>
</reference>